<feature type="transmembrane region" description="Helical" evidence="1">
    <location>
        <begin position="74"/>
        <end position="93"/>
    </location>
</feature>
<evidence type="ECO:0000313" key="3">
    <source>
        <dbReference type="Proteomes" id="UP000032483"/>
    </source>
</evidence>
<keyword evidence="3" id="KW-1185">Reference proteome</keyword>
<feature type="transmembrane region" description="Helical" evidence="1">
    <location>
        <begin position="9"/>
        <end position="28"/>
    </location>
</feature>
<dbReference type="GeneID" id="42857309"/>
<dbReference type="AlphaFoldDB" id="A0A0D8IYA6"/>
<organism evidence="2 3">
    <name type="scientific">Ruthenibacterium lactatiformans</name>
    <dbReference type="NCBI Taxonomy" id="1550024"/>
    <lineage>
        <taxon>Bacteria</taxon>
        <taxon>Bacillati</taxon>
        <taxon>Bacillota</taxon>
        <taxon>Clostridia</taxon>
        <taxon>Eubacteriales</taxon>
        <taxon>Oscillospiraceae</taxon>
        <taxon>Ruthenibacterium</taxon>
    </lineage>
</organism>
<accession>A0A0D8IYA6</accession>
<name>A0A0D8IYA6_9FIRM</name>
<proteinExistence type="predicted"/>
<reference evidence="2" key="1">
    <citation type="submission" date="2015-02" db="EMBL/GenBank/DDBJ databases">
        <title>A novel member of the family Ruminococcaceae isolated from human feces.</title>
        <authorList>
            <person name="Shkoporov A.N."/>
            <person name="Chaplin A.V."/>
            <person name="Motuzova O.V."/>
            <person name="Kafarskaia L.I."/>
            <person name="Khokhlova E.V."/>
            <person name="Efimov B.A."/>
        </authorList>
    </citation>
    <scope>NUCLEOTIDE SEQUENCE [LARGE SCALE GENOMIC DNA]</scope>
    <source>
        <strain evidence="2">585-1</strain>
    </source>
</reference>
<dbReference type="Proteomes" id="UP000032483">
    <property type="component" value="Unassembled WGS sequence"/>
</dbReference>
<dbReference type="EMBL" id="JXXK01000017">
    <property type="protein sequence ID" value="KJF39474.1"/>
    <property type="molecule type" value="Genomic_DNA"/>
</dbReference>
<gene>
    <name evidence="2" type="ORF">TQ39_12055</name>
</gene>
<feature type="transmembrane region" description="Helical" evidence="1">
    <location>
        <begin position="113"/>
        <end position="131"/>
    </location>
</feature>
<sequence length="214" mass="23759">MKNLMRKELVLAMHPASVLFLLLSAMLLIPNYPYYVICFYTCLGTFFICLTGRENRDIEFTALLPVRKTDLVRARVFTVMLMQLAQLVIAVPFAVFSSRVSAENLVGMDANTAFFGFALVLYGVFNLVFFRNYYRAPGKVGKAFGWGCGALTLCMVVFEACAHTVPFVRDRLDTPDPAFLGEKLTLLAAGAALYVLLSALALRRAMHSFAALDL</sequence>
<feature type="transmembrane region" description="Helical" evidence="1">
    <location>
        <begin position="34"/>
        <end position="53"/>
    </location>
</feature>
<evidence type="ECO:0000256" key="1">
    <source>
        <dbReference type="SAM" id="Phobius"/>
    </source>
</evidence>
<keyword evidence="1" id="KW-0812">Transmembrane</keyword>
<feature type="transmembrane region" description="Helical" evidence="1">
    <location>
        <begin position="185"/>
        <end position="202"/>
    </location>
</feature>
<feature type="transmembrane region" description="Helical" evidence="1">
    <location>
        <begin position="143"/>
        <end position="165"/>
    </location>
</feature>
<dbReference type="RefSeq" id="WP_050005683.1">
    <property type="nucleotide sequence ID" value="NZ_CAQJQL010000125.1"/>
</dbReference>
<protein>
    <submittedName>
        <fullName evidence="2">Membrane protein</fullName>
    </submittedName>
</protein>
<keyword evidence="1" id="KW-1133">Transmembrane helix</keyword>
<comment type="caution">
    <text evidence="2">The sequence shown here is derived from an EMBL/GenBank/DDBJ whole genome shotgun (WGS) entry which is preliminary data.</text>
</comment>
<keyword evidence="1" id="KW-0472">Membrane</keyword>
<evidence type="ECO:0000313" key="2">
    <source>
        <dbReference type="EMBL" id="KJF39474.1"/>
    </source>
</evidence>